<dbReference type="PRINTS" id="PR00288">
    <property type="entry name" value="PUROTHIONIN"/>
</dbReference>
<protein>
    <recommendedName>
        <fullName evidence="4">Knottins-like domain-containing protein</fullName>
    </recommendedName>
</protein>
<reference evidence="6" key="1">
    <citation type="journal article" date="2014" name="Science">
        <title>Ancient hybridizations among the ancestral genomes of bread wheat.</title>
        <authorList>
            <consortium name="International Wheat Genome Sequencing Consortium,"/>
            <person name="Marcussen T."/>
            <person name="Sandve S.R."/>
            <person name="Heier L."/>
            <person name="Spannagl M."/>
            <person name="Pfeifer M."/>
            <person name="Jakobsen K.S."/>
            <person name="Wulff B.B."/>
            <person name="Steuernagel B."/>
            <person name="Mayer K.F."/>
            <person name="Olsen O.A."/>
        </authorList>
    </citation>
    <scope>NUCLEOTIDE SEQUENCE [LARGE SCALE GENOMIC DNA]</scope>
    <source>
        <strain evidence="6">cv. AL8/78</strain>
    </source>
</reference>
<organism evidence="5 6">
    <name type="scientific">Aegilops tauschii subsp. strangulata</name>
    <name type="common">Goatgrass</name>
    <dbReference type="NCBI Taxonomy" id="200361"/>
    <lineage>
        <taxon>Eukaryota</taxon>
        <taxon>Viridiplantae</taxon>
        <taxon>Streptophyta</taxon>
        <taxon>Embryophyta</taxon>
        <taxon>Tracheophyta</taxon>
        <taxon>Spermatophyta</taxon>
        <taxon>Magnoliopsida</taxon>
        <taxon>Liliopsida</taxon>
        <taxon>Poales</taxon>
        <taxon>Poaceae</taxon>
        <taxon>BOP clade</taxon>
        <taxon>Pooideae</taxon>
        <taxon>Triticodae</taxon>
        <taxon>Triticeae</taxon>
        <taxon>Triticinae</taxon>
        <taxon>Aegilops</taxon>
    </lineage>
</organism>
<dbReference type="PROSITE" id="PS00940">
    <property type="entry name" value="GAMMA_THIONIN"/>
    <property type="match status" value="1"/>
</dbReference>
<evidence type="ECO:0000259" key="4">
    <source>
        <dbReference type="SMART" id="SM00505"/>
    </source>
</evidence>
<accession>A0A453J222</accession>
<keyword evidence="1" id="KW-0732">Signal</keyword>
<reference evidence="5" key="5">
    <citation type="journal article" date="2021" name="G3 (Bethesda)">
        <title>Aegilops tauschii genome assembly Aet v5.0 features greater sequence contiguity and improved annotation.</title>
        <authorList>
            <person name="Wang L."/>
            <person name="Zhu T."/>
            <person name="Rodriguez J.C."/>
            <person name="Deal K.R."/>
            <person name="Dubcovsky J."/>
            <person name="McGuire P.E."/>
            <person name="Lux T."/>
            <person name="Spannagl M."/>
            <person name="Mayer K.F.X."/>
            <person name="Baldrich P."/>
            <person name="Meyers B.C."/>
            <person name="Huo N."/>
            <person name="Gu Y.Q."/>
            <person name="Zhou H."/>
            <person name="Devos K.M."/>
            <person name="Bennetzen J.L."/>
            <person name="Unver T."/>
            <person name="Budak H."/>
            <person name="Gulick P.J."/>
            <person name="Galiba G."/>
            <person name="Kalapos B."/>
            <person name="Nelson D.R."/>
            <person name="Li P."/>
            <person name="You F.M."/>
            <person name="Luo M.C."/>
            <person name="Dvorak J."/>
        </authorList>
    </citation>
    <scope>NUCLEOTIDE SEQUENCE [LARGE SCALE GENOMIC DNA]</scope>
    <source>
        <strain evidence="5">cv. AL8/78</strain>
    </source>
</reference>
<reference evidence="6" key="2">
    <citation type="journal article" date="2017" name="Nat. Plants">
        <title>The Aegilops tauschii genome reveals multiple impacts of transposons.</title>
        <authorList>
            <person name="Zhao G."/>
            <person name="Zou C."/>
            <person name="Li K."/>
            <person name="Wang K."/>
            <person name="Li T."/>
            <person name="Gao L."/>
            <person name="Zhang X."/>
            <person name="Wang H."/>
            <person name="Yang Z."/>
            <person name="Liu X."/>
            <person name="Jiang W."/>
            <person name="Mao L."/>
            <person name="Kong X."/>
            <person name="Jiao Y."/>
            <person name="Jia J."/>
        </authorList>
    </citation>
    <scope>NUCLEOTIDE SEQUENCE [LARGE SCALE GENOMIC DNA]</scope>
    <source>
        <strain evidence="6">cv. AL8/78</strain>
    </source>
</reference>
<evidence type="ECO:0000256" key="1">
    <source>
        <dbReference type="ARBA" id="ARBA00022729"/>
    </source>
</evidence>
<evidence type="ECO:0000313" key="6">
    <source>
        <dbReference type="Proteomes" id="UP000015105"/>
    </source>
</evidence>
<dbReference type="SUPFAM" id="SSF57095">
    <property type="entry name" value="Scorpion toxin-like"/>
    <property type="match status" value="1"/>
</dbReference>
<dbReference type="InterPro" id="IPR036574">
    <property type="entry name" value="Scorpion_toxin-like_sf"/>
</dbReference>
<dbReference type="CDD" id="cd00107">
    <property type="entry name" value="Knot1"/>
    <property type="match status" value="1"/>
</dbReference>
<reference evidence="5" key="3">
    <citation type="journal article" date="2017" name="Nature">
        <title>Genome sequence of the progenitor of the wheat D genome Aegilops tauschii.</title>
        <authorList>
            <person name="Luo M.C."/>
            <person name="Gu Y.Q."/>
            <person name="Puiu D."/>
            <person name="Wang H."/>
            <person name="Twardziok S.O."/>
            <person name="Deal K.R."/>
            <person name="Huo N."/>
            <person name="Zhu T."/>
            <person name="Wang L."/>
            <person name="Wang Y."/>
            <person name="McGuire P.E."/>
            <person name="Liu S."/>
            <person name="Long H."/>
            <person name="Ramasamy R.K."/>
            <person name="Rodriguez J.C."/>
            <person name="Van S.L."/>
            <person name="Yuan L."/>
            <person name="Wang Z."/>
            <person name="Xia Z."/>
            <person name="Xiao L."/>
            <person name="Anderson O.D."/>
            <person name="Ouyang S."/>
            <person name="Liang Y."/>
            <person name="Zimin A.V."/>
            <person name="Pertea G."/>
            <person name="Qi P."/>
            <person name="Bennetzen J.L."/>
            <person name="Dai X."/>
            <person name="Dawson M.W."/>
            <person name="Muller H.G."/>
            <person name="Kugler K."/>
            <person name="Rivarola-Duarte L."/>
            <person name="Spannagl M."/>
            <person name="Mayer K.F.X."/>
            <person name="Lu F.H."/>
            <person name="Bevan M.W."/>
            <person name="Leroy P."/>
            <person name="Li P."/>
            <person name="You F.M."/>
            <person name="Sun Q."/>
            <person name="Liu Z."/>
            <person name="Lyons E."/>
            <person name="Wicker T."/>
            <person name="Salzberg S.L."/>
            <person name="Devos K.M."/>
            <person name="Dvorak J."/>
        </authorList>
    </citation>
    <scope>NUCLEOTIDE SEQUENCE [LARGE SCALE GENOMIC DNA]</scope>
    <source>
        <strain evidence="5">cv. AL8/78</strain>
    </source>
</reference>
<dbReference type="InterPro" id="IPR003614">
    <property type="entry name" value="Knottins"/>
</dbReference>
<dbReference type="PANTHER" id="PTHR33147">
    <property type="entry name" value="DEFENSIN-LIKE PROTEIN 1"/>
    <property type="match status" value="1"/>
</dbReference>
<dbReference type="AlphaFoldDB" id="A0A453J222"/>
<keyword evidence="6" id="KW-1185">Reference proteome</keyword>
<dbReference type="Pfam" id="PF00304">
    <property type="entry name" value="Gamma-thionin"/>
    <property type="match status" value="1"/>
</dbReference>
<dbReference type="PANTHER" id="PTHR33147:SF158">
    <property type="entry name" value="DEFENSIN"/>
    <property type="match status" value="1"/>
</dbReference>
<evidence type="ECO:0000256" key="3">
    <source>
        <dbReference type="SAM" id="MobiDB-lite"/>
    </source>
</evidence>
<dbReference type="Gramene" id="AET4Gv20768500.1">
    <property type="protein sequence ID" value="AET4Gv20768500.1"/>
    <property type="gene ID" value="AET4Gv20768500"/>
</dbReference>
<evidence type="ECO:0000256" key="2">
    <source>
        <dbReference type="ARBA" id="ARBA00023157"/>
    </source>
</evidence>
<name>A0A453J222_AEGTS</name>
<dbReference type="STRING" id="200361.A0A453J222"/>
<evidence type="ECO:0000313" key="5">
    <source>
        <dbReference type="EnsemblPlants" id="AET4Gv20768500.1"/>
    </source>
</evidence>
<proteinExistence type="predicted"/>
<feature type="region of interest" description="Disordered" evidence="3">
    <location>
        <begin position="20"/>
        <end position="40"/>
    </location>
</feature>
<dbReference type="EnsemblPlants" id="AET4Gv20768500.1">
    <property type="protein sequence ID" value="AET4Gv20768500.1"/>
    <property type="gene ID" value="AET4Gv20768500"/>
</dbReference>
<dbReference type="Gene3D" id="3.30.30.10">
    <property type="entry name" value="Knottin, scorpion toxin-like"/>
    <property type="match status" value="1"/>
</dbReference>
<reference evidence="5" key="4">
    <citation type="submission" date="2019-03" db="UniProtKB">
        <authorList>
            <consortium name="EnsemblPlants"/>
        </authorList>
    </citation>
    <scope>IDENTIFICATION</scope>
</reference>
<dbReference type="InterPro" id="IPR008176">
    <property type="entry name" value="Defensin_plant"/>
</dbReference>
<keyword evidence="2" id="KW-1015">Disulfide bond</keyword>
<dbReference type="SMART" id="SM00505">
    <property type="entry name" value="Knot1"/>
    <property type="match status" value="1"/>
</dbReference>
<feature type="domain" description="Knottins-like" evidence="4">
    <location>
        <begin position="184"/>
        <end position="229"/>
    </location>
</feature>
<dbReference type="GO" id="GO:0006952">
    <property type="term" value="P:defense response"/>
    <property type="evidence" value="ECO:0007669"/>
    <property type="project" value="InterPro"/>
</dbReference>
<dbReference type="Proteomes" id="UP000015105">
    <property type="component" value="Chromosome 4D"/>
</dbReference>
<sequence length="230" mass="24972">MQAKLHRVGTLEKSCSCPPAVSMRSGGRKRPSVQSSASQTTRICCSNPSTLLGHKVLLASFQRRVLEQRTVAIEARAYVGGILPYPTLPYLRVAAFSSLRRRALRLLHRSLVVTRVTPLASVLYKLGVLAQQLRHSSHPDTLVTNKQSSMEAPRKLVSAALLLVLLLAATGEMGGPVAVAEARKCESLSHRFAGLCLRGHNCANVCRTEGFPGGKCRGASRRCFCTTHCR</sequence>